<proteinExistence type="predicted"/>
<dbReference type="Pfam" id="PF18942">
    <property type="entry name" value="DUF5689"/>
    <property type="match status" value="1"/>
</dbReference>
<protein>
    <submittedName>
        <fullName evidence="5">Por secretion system C-terminal sorting domain-containing protein</fullName>
    </submittedName>
</protein>
<feature type="domain" description="DUF5689" evidence="3">
    <location>
        <begin position="389"/>
        <end position="489"/>
    </location>
</feature>
<dbReference type="NCBIfam" id="TIGR04183">
    <property type="entry name" value="Por_Secre_tail"/>
    <property type="match status" value="1"/>
</dbReference>
<organism evidence="5 6">
    <name type="scientific">Flavobacterium terrigena</name>
    <dbReference type="NCBI Taxonomy" id="402734"/>
    <lineage>
        <taxon>Bacteria</taxon>
        <taxon>Pseudomonadati</taxon>
        <taxon>Bacteroidota</taxon>
        <taxon>Flavobacteriia</taxon>
        <taxon>Flavobacteriales</taxon>
        <taxon>Flavobacteriaceae</taxon>
        <taxon>Flavobacterium</taxon>
    </lineage>
</organism>
<dbReference type="OrthoDB" id="1056765at2"/>
<evidence type="ECO:0000256" key="2">
    <source>
        <dbReference type="SAM" id="SignalP"/>
    </source>
</evidence>
<evidence type="ECO:0000259" key="3">
    <source>
        <dbReference type="Pfam" id="PF18942"/>
    </source>
</evidence>
<dbReference type="Proteomes" id="UP000199702">
    <property type="component" value="Unassembled WGS sequence"/>
</dbReference>
<evidence type="ECO:0000259" key="4">
    <source>
        <dbReference type="Pfam" id="PF18962"/>
    </source>
</evidence>
<feature type="signal peptide" evidence="2">
    <location>
        <begin position="1"/>
        <end position="33"/>
    </location>
</feature>
<reference evidence="6" key="1">
    <citation type="submission" date="2016-10" db="EMBL/GenBank/DDBJ databases">
        <authorList>
            <person name="Varghese N."/>
            <person name="Submissions S."/>
        </authorList>
    </citation>
    <scope>NUCLEOTIDE SEQUENCE [LARGE SCALE GENOMIC DNA]</scope>
    <source>
        <strain evidence="6">DSM 17934</strain>
    </source>
</reference>
<accession>A0A1H6VM88</accession>
<evidence type="ECO:0000313" key="5">
    <source>
        <dbReference type="EMBL" id="SEJ01830.1"/>
    </source>
</evidence>
<feature type="chain" id="PRO_5011679874" evidence="2">
    <location>
        <begin position="34"/>
        <end position="575"/>
    </location>
</feature>
<dbReference type="Pfam" id="PF18962">
    <property type="entry name" value="Por_Secre_tail"/>
    <property type="match status" value="1"/>
</dbReference>
<keyword evidence="6" id="KW-1185">Reference proteome</keyword>
<dbReference type="STRING" id="402734.SAMN05660918_2169"/>
<dbReference type="AlphaFoldDB" id="A0A1H6VM88"/>
<gene>
    <name evidence="5" type="ORF">SAMN05660918_2169</name>
</gene>
<sequence length="575" mass="61513">MNLRILMSINPKNSKMKKIYSLLLFVMPFIALSQGTINFDDNTKWTQGALAFNSYSNHSYADGVFTLTSTDIIRNGVTTQDGFAGAFGTNSLRLQQDNTTDITMNIASGGVGNFTFKARRWAGTSVVDFAVEYSTDGGTIWIPSSTINASVTTDSDWKVINGVINSTNANIKVRVKANTANTQRILIDDFSWTAASTSPLVTINTPTNGTIYSPLTTSATIGLTVSNFNVANGTGDGHIHYTVNGGSVVMKYDTAPISLTSLTPGTYVVYVELVDNSHTPIVPAVNTTVTFTIASYNVVANLTALRADVIANGPNRYYQVSSNPVITYARTTRNQKYIQDATAGILIDDLPVTISTPMVAGDAISGLKGQASIFSGVLQFLPLENATVASSGNTVTPEIVTAADLTNNVENYESELVQLNNATFTAADGIITFAVNTSYTLNDGTNIVFRTMFAESDYITQVIPTGAGNRAVLVAEFNGAVQVVSRSAAEVTLSSSSFSQIDGLKMYPNPTKNNLFIETALNSDINVSIVNMLGKEIINTKVTNNTVNVSNLTSGIYIVKITEEGKISTKKLIIN</sequence>
<dbReference type="EMBL" id="FNYA01000005">
    <property type="protein sequence ID" value="SEJ01830.1"/>
    <property type="molecule type" value="Genomic_DNA"/>
</dbReference>
<name>A0A1H6VM88_9FLAO</name>
<dbReference type="InterPro" id="IPR026444">
    <property type="entry name" value="Secre_tail"/>
</dbReference>
<keyword evidence="1 2" id="KW-0732">Signal</keyword>
<evidence type="ECO:0000256" key="1">
    <source>
        <dbReference type="ARBA" id="ARBA00022729"/>
    </source>
</evidence>
<feature type="domain" description="Secretion system C-terminal sorting" evidence="4">
    <location>
        <begin position="506"/>
        <end position="574"/>
    </location>
</feature>
<dbReference type="InterPro" id="IPR043744">
    <property type="entry name" value="DUF5689"/>
</dbReference>
<evidence type="ECO:0000313" key="6">
    <source>
        <dbReference type="Proteomes" id="UP000199702"/>
    </source>
</evidence>